<gene>
    <name evidence="1" type="ORF">EG349_15345</name>
    <name evidence="2" type="ORF">EG353_14130</name>
</gene>
<name>A0A3G6MKF9_9FLAO</name>
<keyword evidence="4" id="KW-1185">Reference proteome</keyword>
<dbReference type="AlphaFoldDB" id="A0A3G6MKF9"/>
<dbReference type="EMBL" id="CP033912">
    <property type="protein sequence ID" value="AZA96632.1"/>
    <property type="molecule type" value="Genomic_DNA"/>
</dbReference>
<dbReference type="KEGG" id="csha:EG350_02645"/>
<sequence length="61" mass="7443">MFFNFSVCKYNEFLNTKTFFLKKVSIFKSNEVQALYFNVLRLQIYTNFLIEKILVMLFNKL</sequence>
<proteinExistence type="predicted"/>
<protein>
    <submittedName>
        <fullName evidence="1">Uncharacterized protein</fullName>
    </submittedName>
</protein>
<reference evidence="3 4" key="1">
    <citation type="submission" date="2018-11" db="EMBL/GenBank/DDBJ databases">
        <title>Proposal to divide the Flavobacteriaceae and reorganize its genera based on Amino Acid Identity values calculated from whole genome sequences.</title>
        <authorList>
            <person name="Nicholson A.C."/>
            <person name="Gulvik C.A."/>
            <person name="Whitney A.M."/>
            <person name="Humrighouse B.W."/>
            <person name="Bell M."/>
            <person name="Holmes B."/>
            <person name="Steigerwalt A.G."/>
            <person name="Villarma A."/>
            <person name="Sheth M."/>
            <person name="Batra D."/>
            <person name="Pryor J."/>
            <person name="Bernardet J.-F."/>
            <person name="Hugo C."/>
            <person name="Kampfer P."/>
            <person name="Newman J."/>
            <person name="McQuiston J.R."/>
        </authorList>
    </citation>
    <scope>NUCLEOTIDE SEQUENCE [LARGE SCALE GENOMIC DNA]</scope>
    <source>
        <strain evidence="1 3">G0207</strain>
        <strain evidence="2 4">H5143</strain>
    </source>
</reference>
<dbReference type="EMBL" id="CP033915">
    <property type="protein sequence ID" value="AZA88071.1"/>
    <property type="molecule type" value="Genomic_DNA"/>
</dbReference>
<evidence type="ECO:0000313" key="2">
    <source>
        <dbReference type="EMBL" id="AZA96632.1"/>
    </source>
</evidence>
<evidence type="ECO:0000313" key="4">
    <source>
        <dbReference type="Proteomes" id="UP000281741"/>
    </source>
</evidence>
<accession>A0A3G6MKF9</accession>
<dbReference type="Proteomes" id="UP000274073">
    <property type="component" value="Chromosome"/>
</dbReference>
<evidence type="ECO:0000313" key="3">
    <source>
        <dbReference type="Proteomes" id="UP000274073"/>
    </source>
</evidence>
<evidence type="ECO:0000313" key="1">
    <source>
        <dbReference type="EMBL" id="AZA88071.1"/>
    </source>
</evidence>
<dbReference type="Proteomes" id="UP000281741">
    <property type="component" value="Chromosome"/>
</dbReference>
<organism evidence="1 3">
    <name type="scientific">Chryseobacterium shandongense</name>
    <dbReference type="NCBI Taxonomy" id="1493872"/>
    <lineage>
        <taxon>Bacteria</taxon>
        <taxon>Pseudomonadati</taxon>
        <taxon>Bacteroidota</taxon>
        <taxon>Flavobacteriia</taxon>
        <taxon>Flavobacteriales</taxon>
        <taxon>Weeksellaceae</taxon>
        <taxon>Chryseobacterium group</taxon>
        <taxon>Chryseobacterium</taxon>
    </lineage>
</organism>